<dbReference type="Gene3D" id="3.40.1280.10">
    <property type="match status" value="1"/>
</dbReference>
<dbReference type="PANTHER" id="PTHR30027:SF3">
    <property type="entry name" value="16S RRNA (URACIL(1498)-N(3))-METHYLTRANSFERASE"/>
    <property type="match status" value="1"/>
</dbReference>
<comment type="function">
    <text evidence="9">Specifically methylates the N3 position of the uracil ring of uridine 1498 (m3U1498) in 16S rRNA. Acts on the fully assembled 30S ribosomal subunit.</text>
</comment>
<keyword evidence="4" id="KW-0963">Cytoplasm</keyword>
<dbReference type="SUPFAM" id="SSF75217">
    <property type="entry name" value="alpha/beta knot"/>
    <property type="match status" value="1"/>
</dbReference>
<dbReference type="SUPFAM" id="SSF53335">
    <property type="entry name" value="S-adenosyl-L-methionine-dependent methyltransferases"/>
    <property type="match status" value="1"/>
</dbReference>
<dbReference type="GO" id="GO:0070475">
    <property type="term" value="P:rRNA base methylation"/>
    <property type="evidence" value="ECO:0007669"/>
    <property type="project" value="TreeGrafter"/>
</dbReference>
<evidence type="ECO:0000256" key="5">
    <source>
        <dbReference type="ARBA" id="ARBA00022552"/>
    </source>
</evidence>
<evidence type="ECO:0000256" key="4">
    <source>
        <dbReference type="ARBA" id="ARBA00022490"/>
    </source>
</evidence>
<comment type="subcellular location">
    <subcellularLocation>
        <location evidence="1">Cytoplasm</location>
    </subcellularLocation>
</comment>
<gene>
    <name evidence="13" type="ORF">TrCOL_g5364</name>
</gene>
<proteinExistence type="inferred from homology"/>
<keyword evidence="14" id="KW-1185">Reference proteome</keyword>
<evidence type="ECO:0000256" key="3">
    <source>
        <dbReference type="ARBA" id="ARBA00012328"/>
    </source>
</evidence>
<dbReference type="InterPro" id="IPR029028">
    <property type="entry name" value="Alpha/beta_knot_MTases"/>
</dbReference>
<evidence type="ECO:0000256" key="8">
    <source>
        <dbReference type="ARBA" id="ARBA00022691"/>
    </source>
</evidence>
<organism evidence="13 14">
    <name type="scientific">Triparma columacea</name>
    <dbReference type="NCBI Taxonomy" id="722753"/>
    <lineage>
        <taxon>Eukaryota</taxon>
        <taxon>Sar</taxon>
        <taxon>Stramenopiles</taxon>
        <taxon>Ochrophyta</taxon>
        <taxon>Bolidophyceae</taxon>
        <taxon>Parmales</taxon>
        <taxon>Triparmaceae</taxon>
        <taxon>Triparma</taxon>
    </lineage>
</organism>
<keyword evidence="7" id="KW-0808">Transferase</keyword>
<dbReference type="GO" id="GO:0005737">
    <property type="term" value="C:cytoplasm"/>
    <property type="evidence" value="ECO:0007669"/>
    <property type="project" value="UniProtKB-SubCell"/>
</dbReference>
<dbReference type="Proteomes" id="UP001165065">
    <property type="component" value="Unassembled WGS sequence"/>
</dbReference>
<dbReference type="AlphaFoldDB" id="A0A9W7G586"/>
<keyword evidence="8" id="KW-0949">S-adenosyl-L-methionine</keyword>
<name>A0A9W7G586_9STRA</name>
<feature type="region of interest" description="Disordered" evidence="11">
    <location>
        <begin position="175"/>
        <end position="230"/>
    </location>
</feature>
<dbReference type="CDD" id="cd02440">
    <property type="entry name" value="AdoMet_MTases"/>
    <property type="match status" value="1"/>
</dbReference>
<sequence>MPHPDAIRKLFPILGSLGLSSVAYVSSELSDPSHKATSALWPEKFNPLIDEGLAQCGRPQAPEIRPLHQIKGFNDALKEAVDATHHDDDTVKIALDLDSTLPRIKDVVGSSKSAVLAIGPERGWSKGDVAALEGQGFTRCQMGPLVYKVHVATVSAVALVQDAIGDAVSCKCKREAEGGGMGGDGGVEEEEEEEEQEEQEEVQEAQEEQEAKEEEQEAQEEEQEEQEDESLFGEAYFVLRRLGNEILGGSTPPPFKPSTVFSLLRSKGLGLCYDNDGKRSLNLDDLLAIQESRCDMAFSLTTIRGMGEKVQTGSHYFTGKDWGTLDEEEMKMEMQLKELLNKARTESSEEIDGGESDKAVTIVDIFTFQGSALEALPGPSGTDYEFGTFNPPPLTPKAIERFNHAKFGICNIRDTSRLTNSKGNVDLIYGDFTLEGIKSLYDLVNEVKRCERKEEIKEWCDLGCGSGLAMLGLKLVDVDVEVSVLGIEVVPALANIAKKVVDVYKLKDTRVIEGNFLTENGPVFEAFWGKKSEPVCAFCHCTVVFSDESMARLGVMVQKYLPSGSFLICIGRMVERLKVVREIIVRTEWGVERAIIQSVD</sequence>
<feature type="domain" description="Ribosomal RNA small subunit methyltransferase E methyltransferase" evidence="12">
    <location>
        <begin position="2"/>
        <end position="161"/>
    </location>
</feature>
<dbReference type="NCBIfam" id="TIGR00046">
    <property type="entry name" value="RsmE family RNA methyltransferase"/>
    <property type="match status" value="1"/>
</dbReference>
<evidence type="ECO:0000256" key="9">
    <source>
        <dbReference type="ARBA" id="ARBA00025699"/>
    </source>
</evidence>
<dbReference type="PANTHER" id="PTHR30027">
    <property type="entry name" value="RIBOSOMAL RNA SMALL SUBUNIT METHYLTRANSFERASE E"/>
    <property type="match status" value="1"/>
</dbReference>
<evidence type="ECO:0000256" key="6">
    <source>
        <dbReference type="ARBA" id="ARBA00022603"/>
    </source>
</evidence>
<evidence type="ECO:0000313" key="13">
    <source>
        <dbReference type="EMBL" id="GMI33409.1"/>
    </source>
</evidence>
<reference evidence="14" key="1">
    <citation type="journal article" date="2023" name="Commun. Biol.">
        <title>Genome analysis of Parmales, the sister group of diatoms, reveals the evolutionary specialization of diatoms from phago-mixotrophs to photoautotrophs.</title>
        <authorList>
            <person name="Ban H."/>
            <person name="Sato S."/>
            <person name="Yoshikawa S."/>
            <person name="Yamada K."/>
            <person name="Nakamura Y."/>
            <person name="Ichinomiya M."/>
            <person name="Sato N."/>
            <person name="Blanc-Mathieu R."/>
            <person name="Endo H."/>
            <person name="Kuwata A."/>
            <person name="Ogata H."/>
        </authorList>
    </citation>
    <scope>NUCLEOTIDE SEQUENCE [LARGE SCALE GENOMIC DNA]</scope>
</reference>
<accession>A0A9W7G586</accession>
<feature type="compositionally biased region" description="Acidic residues" evidence="11">
    <location>
        <begin position="186"/>
        <end position="230"/>
    </location>
</feature>
<evidence type="ECO:0000256" key="10">
    <source>
        <dbReference type="ARBA" id="ARBA00047944"/>
    </source>
</evidence>
<evidence type="ECO:0000256" key="7">
    <source>
        <dbReference type="ARBA" id="ARBA00022679"/>
    </source>
</evidence>
<protein>
    <recommendedName>
        <fullName evidence="3">16S rRNA (uracil(1498)-N(3))-methyltransferase</fullName>
        <ecNumber evidence="3">2.1.1.193</ecNumber>
    </recommendedName>
</protein>
<keyword evidence="6" id="KW-0489">Methyltransferase</keyword>
<evidence type="ECO:0000259" key="12">
    <source>
        <dbReference type="Pfam" id="PF04452"/>
    </source>
</evidence>
<evidence type="ECO:0000256" key="1">
    <source>
        <dbReference type="ARBA" id="ARBA00004496"/>
    </source>
</evidence>
<dbReference type="OrthoDB" id="2021042at2759"/>
<dbReference type="InterPro" id="IPR029063">
    <property type="entry name" value="SAM-dependent_MTases_sf"/>
</dbReference>
<comment type="catalytic activity">
    <reaction evidence="10">
        <text>uridine(1498) in 16S rRNA + S-adenosyl-L-methionine = N(3)-methyluridine(1498) in 16S rRNA + S-adenosyl-L-homocysteine + H(+)</text>
        <dbReference type="Rhea" id="RHEA:42920"/>
        <dbReference type="Rhea" id="RHEA-COMP:10283"/>
        <dbReference type="Rhea" id="RHEA-COMP:10284"/>
        <dbReference type="ChEBI" id="CHEBI:15378"/>
        <dbReference type="ChEBI" id="CHEBI:57856"/>
        <dbReference type="ChEBI" id="CHEBI:59789"/>
        <dbReference type="ChEBI" id="CHEBI:65315"/>
        <dbReference type="ChEBI" id="CHEBI:74502"/>
        <dbReference type="EC" id="2.1.1.193"/>
    </reaction>
</comment>
<comment type="caution">
    <text evidence="13">The sequence shown here is derived from an EMBL/GenBank/DDBJ whole genome shotgun (WGS) entry which is preliminary data.</text>
</comment>
<dbReference type="EMBL" id="BRYA01000031">
    <property type="protein sequence ID" value="GMI33409.1"/>
    <property type="molecule type" value="Genomic_DNA"/>
</dbReference>
<dbReference type="Pfam" id="PF04452">
    <property type="entry name" value="Methyltrans_RNA"/>
    <property type="match status" value="1"/>
</dbReference>
<evidence type="ECO:0000256" key="2">
    <source>
        <dbReference type="ARBA" id="ARBA00005528"/>
    </source>
</evidence>
<dbReference type="InterPro" id="IPR046886">
    <property type="entry name" value="RsmE_MTase_dom"/>
</dbReference>
<dbReference type="EC" id="2.1.1.193" evidence="3"/>
<dbReference type="InterPro" id="IPR006700">
    <property type="entry name" value="RsmE"/>
</dbReference>
<keyword evidence="5" id="KW-0698">rRNA processing</keyword>
<dbReference type="Gene3D" id="3.40.50.150">
    <property type="entry name" value="Vaccinia Virus protein VP39"/>
    <property type="match status" value="1"/>
</dbReference>
<evidence type="ECO:0000313" key="14">
    <source>
        <dbReference type="Proteomes" id="UP001165065"/>
    </source>
</evidence>
<comment type="similarity">
    <text evidence="2">Belongs to the RNA methyltransferase RsmE family.</text>
</comment>
<dbReference type="InterPro" id="IPR029026">
    <property type="entry name" value="tRNA_m1G_MTases_N"/>
</dbReference>
<evidence type="ECO:0000256" key="11">
    <source>
        <dbReference type="SAM" id="MobiDB-lite"/>
    </source>
</evidence>
<dbReference type="GO" id="GO:0070042">
    <property type="term" value="F:rRNA (uridine-N3-)-methyltransferase activity"/>
    <property type="evidence" value="ECO:0007669"/>
    <property type="project" value="TreeGrafter"/>
</dbReference>